<comment type="similarity">
    <text evidence="2">Belongs to the glycosyl hydrolase 18 family. IDGF subfamily.</text>
</comment>
<protein>
    <submittedName>
        <fullName evidence="9">Venom protein Ci-48b</fullName>
    </submittedName>
</protein>
<dbReference type="FunFam" id="3.20.20.80:FF:000071">
    <property type="entry name" value="Imaginal disc growth factor"/>
    <property type="match status" value="1"/>
</dbReference>
<feature type="signal peptide" evidence="7">
    <location>
        <begin position="1"/>
        <end position="20"/>
    </location>
</feature>
<comment type="subcellular location">
    <subcellularLocation>
        <location evidence="1">Secreted</location>
    </subcellularLocation>
</comment>
<dbReference type="SMART" id="SM00636">
    <property type="entry name" value="Glyco_18"/>
    <property type="match status" value="1"/>
</dbReference>
<evidence type="ECO:0000259" key="8">
    <source>
        <dbReference type="PROSITE" id="PS51910"/>
    </source>
</evidence>
<evidence type="ECO:0000256" key="7">
    <source>
        <dbReference type="SAM" id="SignalP"/>
    </source>
</evidence>
<keyword evidence="5" id="KW-1015">Disulfide bond</keyword>
<dbReference type="InterPro" id="IPR011583">
    <property type="entry name" value="Chitinase_II/V-like_cat"/>
</dbReference>
<dbReference type="Gene3D" id="3.20.20.80">
    <property type="entry name" value="Glycosidases"/>
    <property type="match status" value="1"/>
</dbReference>
<evidence type="ECO:0000256" key="4">
    <source>
        <dbReference type="ARBA" id="ARBA00022729"/>
    </source>
</evidence>
<evidence type="ECO:0000256" key="3">
    <source>
        <dbReference type="ARBA" id="ARBA00022525"/>
    </source>
</evidence>
<dbReference type="GO" id="GO:0006032">
    <property type="term" value="P:chitin catabolic process"/>
    <property type="evidence" value="ECO:0007669"/>
    <property type="project" value="TreeGrafter"/>
</dbReference>
<dbReference type="InterPro" id="IPR001223">
    <property type="entry name" value="Glyco_hydro18_cat"/>
</dbReference>
<dbReference type="InterPro" id="IPR029070">
    <property type="entry name" value="Chitinase_insertion_sf"/>
</dbReference>
<dbReference type="Gene3D" id="3.10.50.10">
    <property type="match status" value="1"/>
</dbReference>
<evidence type="ECO:0000256" key="5">
    <source>
        <dbReference type="ARBA" id="ARBA00023157"/>
    </source>
</evidence>
<dbReference type="GO" id="GO:0004568">
    <property type="term" value="F:chitinase activity"/>
    <property type="evidence" value="ECO:0007669"/>
    <property type="project" value="TreeGrafter"/>
</dbReference>
<reference evidence="9" key="1">
    <citation type="journal article" date="2010" name="BMC Genomics">
        <title>The venom composition of the parasitic wasp Chelonus inanitus resolved by combined expressed sequence tags analysis and proteomic approach.</title>
        <authorList>
            <person name="Vincent B."/>
            <person name="Kaeslin M."/>
            <person name="Roth T."/>
            <person name="Heller M."/>
            <person name="Poulain J."/>
            <person name="Cousserans F."/>
            <person name="Schaller J."/>
            <person name="Poirie M."/>
            <person name="Lanzrein B."/>
            <person name="Drezen J.-M."/>
            <person name="Moreau S.J.M."/>
        </authorList>
    </citation>
    <scope>NUCLEOTIDE SEQUENCE</scope>
    <source>
        <tissue evidence="9">Venom glands</tissue>
    </source>
</reference>
<name>E6ZCK3_9HYME</name>
<feature type="chain" id="PRO_5003214552" evidence="7">
    <location>
        <begin position="21"/>
        <end position="440"/>
    </location>
</feature>
<evidence type="ECO:0000313" key="9">
    <source>
        <dbReference type="EMBL" id="CBM69272.1"/>
    </source>
</evidence>
<dbReference type="InterPro" id="IPR017853">
    <property type="entry name" value="GH"/>
</dbReference>
<dbReference type="InterPro" id="IPR050314">
    <property type="entry name" value="Glycosyl_Hydrlase_18"/>
</dbReference>
<dbReference type="PANTHER" id="PTHR11177">
    <property type="entry name" value="CHITINASE"/>
    <property type="match status" value="1"/>
</dbReference>
<dbReference type="SUPFAM" id="SSF51445">
    <property type="entry name" value="(Trans)glycosidases"/>
    <property type="match status" value="1"/>
</dbReference>
<dbReference type="Pfam" id="PF00704">
    <property type="entry name" value="Glyco_hydro_18"/>
    <property type="match status" value="1"/>
</dbReference>
<dbReference type="PROSITE" id="PS51910">
    <property type="entry name" value="GH18_2"/>
    <property type="match status" value="1"/>
</dbReference>
<accession>E6ZCK3</accession>
<evidence type="ECO:0000256" key="2">
    <source>
        <dbReference type="ARBA" id="ARBA00006606"/>
    </source>
</evidence>
<dbReference type="AlphaFoldDB" id="E6ZCK3"/>
<evidence type="ECO:0000256" key="1">
    <source>
        <dbReference type="ARBA" id="ARBA00004613"/>
    </source>
</evidence>
<dbReference type="GO" id="GO:0005576">
    <property type="term" value="C:extracellular region"/>
    <property type="evidence" value="ECO:0007669"/>
    <property type="project" value="UniProtKB-SubCell"/>
</dbReference>
<keyword evidence="6" id="KW-0325">Glycoprotein</keyword>
<dbReference type="EMBL" id="FN908684">
    <property type="protein sequence ID" value="CBM69272.1"/>
    <property type="molecule type" value="mRNA"/>
</dbReference>
<evidence type="ECO:0000256" key="6">
    <source>
        <dbReference type="ARBA" id="ARBA00023180"/>
    </source>
</evidence>
<dbReference type="GO" id="GO:0008061">
    <property type="term" value="F:chitin binding"/>
    <property type="evidence" value="ECO:0007669"/>
    <property type="project" value="InterPro"/>
</dbReference>
<feature type="domain" description="GH18" evidence="8">
    <location>
        <begin position="27"/>
        <end position="440"/>
    </location>
</feature>
<keyword evidence="3" id="KW-0964">Secreted</keyword>
<keyword evidence="4 7" id="KW-0732">Signal</keyword>
<proteinExistence type="evidence at transcript level"/>
<dbReference type="SUPFAM" id="SSF54556">
    <property type="entry name" value="Chitinase insertion domain"/>
    <property type="match status" value="1"/>
</dbReference>
<sequence length="440" mass="48975">MKQFIQIIFLGLAIRLGISADQTSNPDKFVCYWNSSSFIRSGPAKVNVMDLKPALSLCTHLIYNSAGINSKNYEVVSLKPKIETDSSRGLYRDIVDLKKCFPTLKIYLGIGGGVDPDSNYEKYLSLVEKSQTRNKFITSVVKFATDFNFDGVDLAWQFPPVESKKSENSLTSSLVNYAKSWIGRGAFKDEKVAEHRKGFSNLVWDLNSLLKQKNKALTLTVLPHVNVTAYYDPEILAQSLDAIHLMAFNKATPDVNPETADYPAPIYGRDNFKTQCIHNDVRYWTNQKTPKEKNVIGIPTHAFTWKLGKSDLRFNSGVPPIAANGPGAEGVVSSIPGFLSYAEVCNRLNDKSSSLIKVDDYLNNKNSYGSYAYRLYNPKTQEDGIWIGYESYISAENKALYAKNNGLGGVAIWDLSNDDVHGTCDGNRFPITSAAKFKLA</sequence>
<dbReference type="PANTHER" id="PTHR11177:SF235">
    <property type="entry name" value="CHITINASE-LIKE PROTEIN IDGF1-RELATED"/>
    <property type="match status" value="1"/>
</dbReference>
<dbReference type="GO" id="GO:0005975">
    <property type="term" value="P:carbohydrate metabolic process"/>
    <property type="evidence" value="ECO:0007669"/>
    <property type="project" value="InterPro"/>
</dbReference>
<organism evidence="9">
    <name type="scientific">Chelonus inanitus</name>
    <dbReference type="NCBI Taxonomy" id="49201"/>
    <lineage>
        <taxon>Eukaryota</taxon>
        <taxon>Metazoa</taxon>
        <taxon>Ecdysozoa</taxon>
        <taxon>Arthropoda</taxon>
        <taxon>Hexapoda</taxon>
        <taxon>Insecta</taxon>
        <taxon>Pterygota</taxon>
        <taxon>Neoptera</taxon>
        <taxon>Endopterygota</taxon>
        <taxon>Hymenoptera</taxon>
        <taxon>Apocrita</taxon>
        <taxon>Ichneumonoidea</taxon>
        <taxon>Braconidae</taxon>
        <taxon>Cheloninae</taxon>
        <taxon>Chelonus</taxon>
    </lineage>
</organism>